<dbReference type="RefSeq" id="XP_020898729.1">
    <property type="nucleotide sequence ID" value="XM_021043070.2"/>
</dbReference>
<dbReference type="Proteomes" id="UP000887567">
    <property type="component" value="Unplaced"/>
</dbReference>
<keyword evidence="3" id="KW-1185">Reference proteome</keyword>
<evidence type="ECO:0000313" key="3">
    <source>
        <dbReference type="Proteomes" id="UP000887567"/>
    </source>
</evidence>
<feature type="compositionally biased region" description="Basic and acidic residues" evidence="1">
    <location>
        <begin position="141"/>
        <end position="151"/>
    </location>
</feature>
<sequence length="200" mass="22879">MSLIQQIQQLGHPAQARIMHDLHAKYPNSIELTTAYTQLIEWIQNQPWVGIQWDCSNAQHCAQAKSLIEEISDQLQPADSHMNFQGVVTARTLLSKYETDPISLVMALQEINSYMISLVQSFVIQEEDDTMEEDEEENSVDDIKKELKDAGEESMSNEQLSKIVEQAKEQYIILYQEKISEANQLDNHKKAMVGKPKEAE</sequence>
<name>A0A913X4E5_EXADI</name>
<reference evidence="2" key="1">
    <citation type="submission" date="2022-11" db="UniProtKB">
        <authorList>
            <consortium name="EnsemblMetazoa"/>
        </authorList>
    </citation>
    <scope>IDENTIFICATION</scope>
</reference>
<evidence type="ECO:0000313" key="2">
    <source>
        <dbReference type="EnsemblMetazoa" id="XP_020898729.1"/>
    </source>
</evidence>
<dbReference type="Gene3D" id="1.10.532.10">
    <property type="entry name" value="STAT transcription factor, N-terminal domain"/>
    <property type="match status" value="1"/>
</dbReference>
<feature type="compositionally biased region" description="Acidic residues" evidence="1">
    <location>
        <begin position="128"/>
        <end position="140"/>
    </location>
</feature>
<protein>
    <submittedName>
        <fullName evidence="2">Uncharacterized protein</fullName>
    </submittedName>
</protein>
<feature type="region of interest" description="Disordered" evidence="1">
    <location>
        <begin position="128"/>
        <end position="159"/>
    </location>
</feature>
<organism evidence="2 3">
    <name type="scientific">Exaiptasia diaphana</name>
    <name type="common">Tropical sea anemone</name>
    <name type="synonym">Aiptasia pulchella</name>
    <dbReference type="NCBI Taxonomy" id="2652724"/>
    <lineage>
        <taxon>Eukaryota</taxon>
        <taxon>Metazoa</taxon>
        <taxon>Cnidaria</taxon>
        <taxon>Anthozoa</taxon>
        <taxon>Hexacorallia</taxon>
        <taxon>Actiniaria</taxon>
        <taxon>Aiptasiidae</taxon>
        <taxon>Exaiptasia</taxon>
    </lineage>
</organism>
<dbReference type="GeneID" id="110237477"/>
<dbReference type="KEGG" id="epa:110237477"/>
<dbReference type="AlphaFoldDB" id="A0A913X4E5"/>
<proteinExistence type="predicted"/>
<accession>A0A913X4E5</accession>
<dbReference type="EnsemblMetazoa" id="XM_021043070.2">
    <property type="protein sequence ID" value="XP_020898729.1"/>
    <property type="gene ID" value="LOC110237477"/>
</dbReference>
<dbReference type="InterPro" id="IPR036535">
    <property type="entry name" value="STAT_N_sf"/>
</dbReference>
<evidence type="ECO:0000256" key="1">
    <source>
        <dbReference type="SAM" id="MobiDB-lite"/>
    </source>
</evidence>